<dbReference type="AlphaFoldDB" id="L0AVP3"/>
<evidence type="ECO:0000313" key="2">
    <source>
        <dbReference type="Proteomes" id="UP000031512"/>
    </source>
</evidence>
<protein>
    <recommendedName>
        <fullName evidence="3">CHCH domain-containing protein</fullName>
    </recommendedName>
</protein>
<dbReference type="VEuPathDB" id="PiroplasmaDB:BEWA_019410"/>
<dbReference type="Proteomes" id="UP000031512">
    <property type="component" value="Chromosome 1"/>
</dbReference>
<sequence length="63" mass="7503">MAENPKQTNRSLPNDLDIDERIQITGCRKQYEDVENCADKFDRDWRQCQSELKELARCLKTSR</sequence>
<reference evidence="1 2" key="1">
    <citation type="journal article" date="2012" name="BMC Genomics">
        <title>Comparative genomic analysis and phylogenetic position of Theileria equi.</title>
        <authorList>
            <person name="Kappmeyer L.S."/>
            <person name="Thiagarajan M."/>
            <person name="Herndon D.R."/>
            <person name="Ramsay J.D."/>
            <person name="Caler E."/>
            <person name="Djikeng A."/>
            <person name="Gillespie J.J."/>
            <person name="Lau A.O."/>
            <person name="Roalson E.H."/>
            <person name="Silva J.C."/>
            <person name="Silva M.G."/>
            <person name="Suarez C.E."/>
            <person name="Ueti M.W."/>
            <person name="Nene V.M."/>
            <person name="Mealey R.H."/>
            <person name="Knowles D.P."/>
            <person name="Brayton K.A."/>
        </authorList>
    </citation>
    <scope>NUCLEOTIDE SEQUENCE [LARGE SCALE GENOMIC DNA]</scope>
    <source>
        <strain evidence="1 2">WA</strain>
    </source>
</reference>
<accession>L0AVP3</accession>
<dbReference type="OrthoDB" id="5586401at2759"/>
<organism evidence="1 2">
    <name type="scientific">Theileria equi strain WA</name>
    <dbReference type="NCBI Taxonomy" id="1537102"/>
    <lineage>
        <taxon>Eukaryota</taxon>
        <taxon>Sar</taxon>
        <taxon>Alveolata</taxon>
        <taxon>Apicomplexa</taxon>
        <taxon>Aconoidasida</taxon>
        <taxon>Piroplasmida</taxon>
        <taxon>Theileriidae</taxon>
        <taxon>Theileria</taxon>
    </lineage>
</organism>
<proteinExistence type="predicted"/>
<name>L0AVP3_THEEQ</name>
<dbReference type="EMBL" id="CP001669">
    <property type="protein sequence ID" value="AFZ79096.1"/>
    <property type="molecule type" value="Genomic_DNA"/>
</dbReference>
<keyword evidence="2" id="KW-1185">Reference proteome</keyword>
<gene>
    <name evidence="1" type="ORF">BEWA_019410</name>
</gene>
<dbReference type="GeneID" id="15803439"/>
<evidence type="ECO:0008006" key="3">
    <source>
        <dbReference type="Google" id="ProtNLM"/>
    </source>
</evidence>
<dbReference type="RefSeq" id="XP_004828762.1">
    <property type="nucleotide sequence ID" value="XM_004828705.1"/>
</dbReference>
<dbReference type="KEGG" id="beq:BEWA_019410"/>
<evidence type="ECO:0000313" key="1">
    <source>
        <dbReference type="EMBL" id="AFZ79096.1"/>
    </source>
</evidence>